<feature type="transmembrane region" description="Helical" evidence="1">
    <location>
        <begin position="74"/>
        <end position="92"/>
    </location>
</feature>
<sequence>MIVNCWKSADIEHGNGWAEEKRGRQEGGIQKKFDDDKWRVRDVVTRAMERIGNELTEKDQKNSNKVKGKEHRNMTAGLIGTMLMLCLVTLWPRDEMSKHSILTSRFTQELEIQKLGEIYYVPLTEDIIRF</sequence>
<dbReference type="Proteomes" id="UP000625711">
    <property type="component" value="Unassembled WGS sequence"/>
</dbReference>
<organism evidence="2 3">
    <name type="scientific">Rhynchophorus ferrugineus</name>
    <name type="common">Red palm weevil</name>
    <name type="synonym">Curculio ferrugineus</name>
    <dbReference type="NCBI Taxonomy" id="354439"/>
    <lineage>
        <taxon>Eukaryota</taxon>
        <taxon>Metazoa</taxon>
        <taxon>Ecdysozoa</taxon>
        <taxon>Arthropoda</taxon>
        <taxon>Hexapoda</taxon>
        <taxon>Insecta</taxon>
        <taxon>Pterygota</taxon>
        <taxon>Neoptera</taxon>
        <taxon>Endopterygota</taxon>
        <taxon>Coleoptera</taxon>
        <taxon>Polyphaga</taxon>
        <taxon>Cucujiformia</taxon>
        <taxon>Curculionidae</taxon>
        <taxon>Dryophthorinae</taxon>
        <taxon>Rhynchophorus</taxon>
    </lineage>
</organism>
<evidence type="ECO:0000313" key="2">
    <source>
        <dbReference type="EMBL" id="KAF7265281.1"/>
    </source>
</evidence>
<proteinExistence type="predicted"/>
<protein>
    <submittedName>
        <fullName evidence="2">Uncharacterized protein</fullName>
    </submittedName>
</protein>
<dbReference type="AlphaFoldDB" id="A0A834HSU7"/>
<name>A0A834HSU7_RHYFE</name>
<dbReference type="EMBL" id="JAACXV010014634">
    <property type="protein sequence ID" value="KAF7265281.1"/>
    <property type="molecule type" value="Genomic_DNA"/>
</dbReference>
<accession>A0A834HSU7</accession>
<evidence type="ECO:0000313" key="3">
    <source>
        <dbReference type="Proteomes" id="UP000625711"/>
    </source>
</evidence>
<keyword evidence="3" id="KW-1185">Reference proteome</keyword>
<keyword evidence="1" id="KW-0812">Transmembrane</keyword>
<gene>
    <name evidence="2" type="ORF">GWI33_021274</name>
</gene>
<evidence type="ECO:0000256" key="1">
    <source>
        <dbReference type="SAM" id="Phobius"/>
    </source>
</evidence>
<comment type="caution">
    <text evidence="2">The sequence shown here is derived from an EMBL/GenBank/DDBJ whole genome shotgun (WGS) entry which is preliminary data.</text>
</comment>
<keyword evidence="1" id="KW-0472">Membrane</keyword>
<reference evidence="2" key="1">
    <citation type="submission" date="2020-08" db="EMBL/GenBank/DDBJ databases">
        <title>Genome sequencing and assembly of the red palm weevil Rhynchophorus ferrugineus.</title>
        <authorList>
            <person name="Dias G.B."/>
            <person name="Bergman C.M."/>
            <person name="Manee M."/>
        </authorList>
    </citation>
    <scope>NUCLEOTIDE SEQUENCE</scope>
    <source>
        <strain evidence="2">AA-2017</strain>
        <tissue evidence="2">Whole larva</tissue>
    </source>
</reference>
<keyword evidence="1" id="KW-1133">Transmembrane helix</keyword>